<dbReference type="EMBL" id="QTPM01000067">
    <property type="protein sequence ID" value="RQY81859.1"/>
    <property type="molecule type" value="Genomic_DNA"/>
</dbReference>
<dbReference type="Proteomes" id="UP000281098">
    <property type="component" value="Unassembled WGS sequence"/>
</dbReference>
<reference evidence="4 6" key="1">
    <citation type="submission" date="2015-11" db="EMBL/GenBank/DDBJ databases">
        <title>Expanding the genomic diversity of Burkholderia species for the development of highly accurate diagnostics.</title>
        <authorList>
            <person name="Sahl J."/>
            <person name="Keim P."/>
            <person name="Wagner D."/>
        </authorList>
    </citation>
    <scope>NUCLEOTIDE SEQUENCE [LARGE SCALE GENOMIC DNA]</scope>
    <source>
        <strain evidence="4 6">MSMB1960WGS</strain>
    </source>
</reference>
<evidence type="ECO:0000256" key="2">
    <source>
        <dbReference type="SAM" id="SignalP"/>
    </source>
</evidence>
<name>A0A108GPI6_9BURK</name>
<feature type="chain" id="PRO_5044547922" evidence="2">
    <location>
        <begin position="24"/>
        <end position="100"/>
    </location>
</feature>
<evidence type="ECO:0000313" key="3">
    <source>
        <dbReference type="EMBL" id="KAB0633320.1"/>
    </source>
</evidence>
<dbReference type="RefSeq" id="WP_059880737.1">
    <property type="nucleotide sequence ID" value="NZ_CABVPM010000112.1"/>
</dbReference>
<evidence type="ECO:0000313" key="6">
    <source>
        <dbReference type="Proteomes" id="UP000068603"/>
    </source>
</evidence>
<proteinExistence type="predicted"/>
<gene>
    <name evidence="5" type="ORF">DF017_32450</name>
    <name evidence="3" type="ORF">F7R25_30235</name>
    <name evidence="4" type="ORF">WT44_03775</name>
</gene>
<dbReference type="EMBL" id="LPHB01000017">
    <property type="protein sequence ID" value="KWA67272.1"/>
    <property type="molecule type" value="Genomic_DNA"/>
</dbReference>
<keyword evidence="7" id="KW-1185">Reference proteome</keyword>
<reference evidence="3 8" key="3">
    <citation type="submission" date="2019-09" db="EMBL/GenBank/DDBJ databases">
        <title>Draft genome sequences of 48 bacterial type strains from the CCUG.</title>
        <authorList>
            <person name="Tunovic T."/>
            <person name="Pineiro-Iglesias B."/>
            <person name="Unosson C."/>
            <person name="Inganas E."/>
            <person name="Ohlen M."/>
            <person name="Cardew S."/>
            <person name="Jensie-Markopoulos S."/>
            <person name="Salva-Serra F."/>
            <person name="Jaen-Luchoro D."/>
            <person name="Karlsson R."/>
            <person name="Svensson-Stadler L."/>
            <person name="Chun J."/>
            <person name="Moore E."/>
        </authorList>
    </citation>
    <scope>NUCLEOTIDE SEQUENCE [LARGE SCALE GENOMIC DNA]</scope>
    <source>
        <strain evidence="3 8">CCUG 65686</strain>
    </source>
</reference>
<sequence>MKNRLSPFLAAVLIGAATSPAHADPTGCDAKLDSLDARIAAARDARADDRVARLRAVRERVRHFCSRRHGQASAVQPPAAGPRGATADGASQAAGRQPAV</sequence>
<feature type="region of interest" description="Disordered" evidence="1">
    <location>
        <begin position="65"/>
        <end position="100"/>
    </location>
</feature>
<comment type="caution">
    <text evidence="4">The sequence shown here is derived from an EMBL/GenBank/DDBJ whole genome shotgun (WGS) entry which is preliminary data.</text>
</comment>
<accession>A0A108GPI6</accession>
<evidence type="ECO:0000256" key="1">
    <source>
        <dbReference type="SAM" id="MobiDB-lite"/>
    </source>
</evidence>
<protein>
    <submittedName>
        <fullName evidence="3">DUF1090 family protein</fullName>
    </submittedName>
</protein>
<dbReference type="Proteomes" id="UP000473470">
    <property type="component" value="Unassembled WGS sequence"/>
</dbReference>
<evidence type="ECO:0000313" key="8">
    <source>
        <dbReference type="Proteomes" id="UP000473470"/>
    </source>
</evidence>
<evidence type="ECO:0000313" key="7">
    <source>
        <dbReference type="Proteomes" id="UP000281098"/>
    </source>
</evidence>
<keyword evidence="2" id="KW-0732">Signal</keyword>
<dbReference type="EMBL" id="VZOK01000069">
    <property type="protein sequence ID" value="KAB0633320.1"/>
    <property type="molecule type" value="Genomic_DNA"/>
</dbReference>
<organism evidence="4">
    <name type="scientific">Burkholderia stagnalis</name>
    <dbReference type="NCBI Taxonomy" id="1503054"/>
    <lineage>
        <taxon>Bacteria</taxon>
        <taxon>Pseudomonadati</taxon>
        <taxon>Pseudomonadota</taxon>
        <taxon>Betaproteobacteria</taxon>
        <taxon>Burkholderiales</taxon>
        <taxon>Burkholderiaceae</taxon>
        <taxon>Burkholderia</taxon>
        <taxon>Burkholderia cepacia complex</taxon>
    </lineage>
</organism>
<evidence type="ECO:0000313" key="4">
    <source>
        <dbReference type="EMBL" id="KWA67272.1"/>
    </source>
</evidence>
<reference evidence="5 7" key="2">
    <citation type="submission" date="2018-08" db="EMBL/GenBank/DDBJ databases">
        <title>Comparative analysis of Burkholderia isolates from Puerto Rico.</title>
        <authorList>
            <person name="Hall C."/>
            <person name="Sahl J."/>
            <person name="Wagner D."/>
        </authorList>
    </citation>
    <scope>NUCLEOTIDE SEQUENCE [LARGE SCALE GENOMIC DNA]</scope>
    <source>
        <strain evidence="5 7">Bp8966</strain>
    </source>
</reference>
<evidence type="ECO:0000313" key="5">
    <source>
        <dbReference type="EMBL" id="RQY81859.1"/>
    </source>
</evidence>
<feature type="signal peptide" evidence="2">
    <location>
        <begin position="1"/>
        <end position="23"/>
    </location>
</feature>
<dbReference type="AlphaFoldDB" id="A0A108GPI6"/>
<dbReference type="Proteomes" id="UP000068603">
    <property type="component" value="Unassembled WGS sequence"/>
</dbReference>